<dbReference type="AlphaFoldDB" id="G9XVV4"/>
<keyword evidence="1" id="KW-1133">Transmembrane helix</keyword>
<sequence>MIKLIGLTKKPFSIAPIAILMTLILIVSLIPLFIVAFYSHPAADDFAFGLATAQAWQDKGSLGAVLAAAQQNVQEYYHNWQGTYSGIFLMSLQPGLVGEDYYPVGPIFLLLLFLTGNLFLFKVILMDYFKADKWHYLTIVSVILLLSLQFMYDPVEGFYWFNGGVLYTGFYSLALFLFGFILWLCRTQKPYVKFGLTIISVILCAVIAGGNYPTALATSIILFILTAYKAYRKDKNTLILGFLVLASLTGLLISITAPGNAVRQASVGGSLGALKAILLSFAYGGYSAANSINVPVLIGFVFLTPFLYYIAQKSSFQFRYPILVFLLSFCIYSAQATPPLYALGLSLPERLINIIYYSFYLLAVGNLLYFLGWIARKLECLQMASWKETMASISDAIEKHKWSAFLVICFLFVCASIGRCEAGKGPDGDVEITNLPTTVEAIISLATGEAQDFSAEARQRLELYHDNSAEHIVVPEHTVKPYLLYYGDITDDPNDWRNQAVARYYGKKTIRASE</sequence>
<feature type="transmembrane region" description="Helical" evidence="1">
    <location>
        <begin position="292"/>
        <end position="311"/>
    </location>
</feature>
<dbReference type="PATRIC" id="fig|537010.4.peg.4782"/>
<keyword evidence="1" id="KW-0812">Transmembrane</keyword>
<feature type="transmembrane region" description="Helical" evidence="1">
    <location>
        <begin position="101"/>
        <end position="121"/>
    </location>
</feature>
<proteinExistence type="predicted"/>
<dbReference type="RefSeq" id="WP_005817019.1">
    <property type="nucleotide sequence ID" value="NZ_JH414491.1"/>
</dbReference>
<accession>G9XVV4</accession>
<name>G9XVV4_DESHA</name>
<reference evidence="2 3" key="1">
    <citation type="submission" date="2011-08" db="EMBL/GenBank/DDBJ databases">
        <authorList>
            <person name="Weinstock G."/>
            <person name="Sodergren E."/>
            <person name="Clifton S."/>
            <person name="Fulton L."/>
            <person name="Fulton B."/>
            <person name="Courtney L."/>
            <person name="Fronick C."/>
            <person name="Harrison M."/>
            <person name="Strong C."/>
            <person name="Farmer C."/>
            <person name="Delahaunty K."/>
            <person name="Markovic C."/>
            <person name="Hall O."/>
            <person name="Minx P."/>
            <person name="Tomlinson C."/>
            <person name="Mitreva M."/>
            <person name="Hou S."/>
            <person name="Chen J."/>
            <person name="Wollam A."/>
            <person name="Pepin K.H."/>
            <person name="Johnson M."/>
            <person name="Bhonagiri V."/>
            <person name="Zhang X."/>
            <person name="Suruliraj S."/>
            <person name="Warren W."/>
            <person name="Chinwalla A."/>
            <person name="Mardis E.R."/>
            <person name="Wilson R.K."/>
        </authorList>
    </citation>
    <scope>NUCLEOTIDE SEQUENCE [LARGE SCALE GENOMIC DNA]</scope>
    <source>
        <strain evidence="2 3">DP7</strain>
    </source>
</reference>
<protein>
    <submittedName>
        <fullName evidence="2">Uncharacterized protein</fullName>
    </submittedName>
</protein>
<feature type="transmembrane region" description="Helical" evidence="1">
    <location>
        <begin position="318"/>
        <end position="334"/>
    </location>
</feature>
<evidence type="ECO:0000256" key="1">
    <source>
        <dbReference type="SAM" id="Phobius"/>
    </source>
</evidence>
<feature type="transmembrane region" description="Helical" evidence="1">
    <location>
        <begin position="196"/>
        <end position="225"/>
    </location>
</feature>
<keyword evidence="1" id="KW-0472">Membrane</keyword>
<dbReference type="EMBL" id="AFZX01000137">
    <property type="protein sequence ID" value="EHL04217.1"/>
    <property type="molecule type" value="Genomic_DNA"/>
</dbReference>
<feature type="transmembrane region" description="Helical" evidence="1">
    <location>
        <begin position="12"/>
        <end position="38"/>
    </location>
</feature>
<feature type="transmembrane region" description="Helical" evidence="1">
    <location>
        <begin position="133"/>
        <end position="152"/>
    </location>
</feature>
<feature type="transmembrane region" description="Helical" evidence="1">
    <location>
        <begin position="164"/>
        <end position="184"/>
    </location>
</feature>
<evidence type="ECO:0000313" key="3">
    <source>
        <dbReference type="Proteomes" id="UP000004416"/>
    </source>
</evidence>
<feature type="transmembrane region" description="Helical" evidence="1">
    <location>
        <begin position="267"/>
        <end position="286"/>
    </location>
</feature>
<comment type="caution">
    <text evidence="2">The sequence shown here is derived from an EMBL/GenBank/DDBJ whole genome shotgun (WGS) entry which is preliminary data.</text>
</comment>
<feature type="transmembrane region" description="Helical" evidence="1">
    <location>
        <begin position="354"/>
        <end position="375"/>
    </location>
</feature>
<feature type="transmembrane region" description="Helical" evidence="1">
    <location>
        <begin position="237"/>
        <end position="255"/>
    </location>
</feature>
<dbReference type="Proteomes" id="UP000004416">
    <property type="component" value="Unassembled WGS sequence"/>
</dbReference>
<organism evidence="2 3">
    <name type="scientific">Desulfitobacterium hafniense DP7</name>
    <dbReference type="NCBI Taxonomy" id="537010"/>
    <lineage>
        <taxon>Bacteria</taxon>
        <taxon>Bacillati</taxon>
        <taxon>Bacillota</taxon>
        <taxon>Clostridia</taxon>
        <taxon>Eubacteriales</taxon>
        <taxon>Desulfitobacteriaceae</taxon>
        <taxon>Desulfitobacterium</taxon>
    </lineage>
</organism>
<dbReference type="InterPro" id="IPR045691">
    <property type="entry name" value="DUF6056"/>
</dbReference>
<gene>
    <name evidence="2" type="ORF">HMPREF0322_05137</name>
</gene>
<dbReference type="HOGENOM" id="CLU_034627_0_0_9"/>
<evidence type="ECO:0000313" key="2">
    <source>
        <dbReference type="EMBL" id="EHL04217.1"/>
    </source>
</evidence>
<dbReference type="Pfam" id="PF19528">
    <property type="entry name" value="DUF6056"/>
    <property type="match status" value="1"/>
</dbReference>